<evidence type="ECO:0000256" key="3">
    <source>
        <dbReference type="ARBA" id="ARBA00022801"/>
    </source>
</evidence>
<evidence type="ECO:0000256" key="8">
    <source>
        <dbReference type="PROSITE-ProRule" id="PRU10059"/>
    </source>
</evidence>
<dbReference type="SUPFAM" id="SSF48208">
    <property type="entry name" value="Six-hairpin glycosidases"/>
    <property type="match status" value="1"/>
</dbReference>
<keyword evidence="6 8" id="KW-0326">Glycosidase</keyword>
<evidence type="ECO:0000313" key="12">
    <source>
        <dbReference type="Proteomes" id="UP000825935"/>
    </source>
</evidence>
<dbReference type="Pfam" id="PF00759">
    <property type="entry name" value="Glyco_hydro_9"/>
    <property type="match status" value="1"/>
</dbReference>
<feature type="signal peptide" evidence="9">
    <location>
        <begin position="1"/>
        <end position="18"/>
    </location>
</feature>
<evidence type="ECO:0000259" key="10">
    <source>
        <dbReference type="Pfam" id="PF00759"/>
    </source>
</evidence>
<name>A0A8T2URN4_CERRI</name>
<comment type="similarity">
    <text evidence="2 8 9">Belongs to the glycosyl hydrolase 9 (cellulase E) family.</text>
</comment>
<dbReference type="OrthoDB" id="10257085at2759"/>
<dbReference type="EC" id="3.2.1.4" evidence="9"/>
<evidence type="ECO:0000313" key="11">
    <source>
        <dbReference type="EMBL" id="KAH7437982.1"/>
    </source>
</evidence>
<keyword evidence="4 9" id="KW-0136">Cellulose degradation</keyword>
<sequence length="481" mass="53160">MAKLLLIFILAPRILVNAYDFNYNEAISKCILFFESQRSGKLPPDQRVTWRGDSALFDGSDYKVDLVGGYYDAGDNVKFGFPMAFTITILSWAALEYANSFSSIGELDNLRAAIKWGTDYLLKASADPLRLWVQVGDAQADHDCWERPEIMDTPRTSFQINATNPGSEVAAETAAALASASLVFQGHDAQYSFLMLDRASKLFQFADLYRTSYTDECPFYCSYSGYDDELLWAATWLLKASNDPTYLKYIHNSLDNCGQSAEFSWDNKFAGFSVLLSEMLFKGVESLKSARWRAEYFVCANIPGNSLAQVARTPGGLIYLRPGANTQYSSGAAFLIGVYRTYLLQSNQTMSVTCGDKTYSTTDLLNFVKGQVNYILGQNPRNMSYMVGFGSSYPLQVHHRGASINCTSSPASVTMQQCEYGFESWFSSSAPNPNVLVGAIVGGPDIHDDFNDVRSNSVQLEPTTYTNALFAGALANIISTC</sequence>
<dbReference type="Gene3D" id="1.50.10.10">
    <property type="match status" value="1"/>
</dbReference>
<evidence type="ECO:0000256" key="7">
    <source>
        <dbReference type="ARBA" id="ARBA00023326"/>
    </source>
</evidence>
<dbReference type="OMA" id="SCYMSEN"/>
<gene>
    <name evidence="11" type="ORF">KP509_05G099500</name>
</gene>
<evidence type="ECO:0000256" key="1">
    <source>
        <dbReference type="ARBA" id="ARBA00000966"/>
    </source>
</evidence>
<comment type="catalytic activity">
    <reaction evidence="1 9">
        <text>Endohydrolysis of (1-&gt;4)-beta-D-glucosidic linkages in cellulose, lichenin and cereal beta-D-glucans.</text>
        <dbReference type="EC" id="3.2.1.4"/>
    </reaction>
</comment>
<evidence type="ECO:0000256" key="6">
    <source>
        <dbReference type="ARBA" id="ARBA00023295"/>
    </source>
</evidence>
<evidence type="ECO:0000256" key="5">
    <source>
        <dbReference type="ARBA" id="ARBA00023277"/>
    </source>
</evidence>
<keyword evidence="9" id="KW-0732">Signal</keyword>
<feature type="active site" evidence="8">
    <location>
        <position position="398"/>
    </location>
</feature>
<dbReference type="InterPro" id="IPR008928">
    <property type="entry name" value="6-hairpin_glycosidase_sf"/>
</dbReference>
<dbReference type="Proteomes" id="UP000825935">
    <property type="component" value="Chromosome 5"/>
</dbReference>
<feature type="chain" id="PRO_5035960939" description="Endoglucanase" evidence="9">
    <location>
        <begin position="19"/>
        <end position="481"/>
    </location>
</feature>
<evidence type="ECO:0000256" key="9">
    <source>
        <dbReference type="RuleBase" id="RU361166"/>
    </source>
</evidence>
<keyword evidence="3 8" id="KW-0378">Hydrolase</keyword>
<dbReference type="InterPro" id="IPR018221">
    <property type="entry name" value="Glyco_hydro_9_His_AS"/>
</dbReference>
<keyword evidence="12" id="KW-1185">Reference proteome</keyword>
<dbReference type="AlphaFoldDB" id="A0A8T2URN4"/>
<dbReference type="FunFam" id="1.50.10.10:FF:000020">
    <property type="entry name" value="Endoglucanase"/>
    <property type="match status" value="1"/>
</dbReference>
<dbReference type="InterPro" id="IPR012341">
    <property type="entry name" value="6hp_glycosidase-like_sf"/>
</dbReference>
<keyword evidence="7 8" id="KW-0624">Polysaccharide degradation</keyword>
<dbReference type="EMBL" id="CM035410">
    <property type="protein sequence ID" value="KAH7437982.1"/>
    <property type="molecule type" value="Genomic_DNA"/>
</dbReference>
<protein>
    <recommendedName>
        <fullName evidence="9">Endoglucanase</fullName>
        <ecNumber evidence="9">3.2.1.4</ecNumber>
    </recommendedName>
</protein>
<dbReference type="InterPro" id="IPR001701">
    <property type="entry name" value="Glyco_hydro_9"/>
</dbReference>
<dbReference type="GO" id="GO:0030245">
    <property type="term" value="P:cellulose catabolic process"/>
    <property type="evidence" value="ECO:0007669"/>
    <property type="project" value="UniProtKB-KW"/>
</dbReference>
<comment type="caution">
    <text evidence="11">The sequence shown here is derived from an EMBL/GenBank/DDBJ whole genome shotgun (WGS) entry which is preliminary data.</text>
</comment>
<keyword evidence="5 8" id="KW-0119">Carbohydrate metabolism</keyword>
<proteinExistence type="inferred from homology"/>
<evidence type="ECO:0000256" key="2">
    <source>
        <dbReference type="ARBA" id="ARBA00007072"/>
    </source>
</evidence>
<dbReference type="PANTHER" id="PTHR22298">
    <property type="entry name" value="ENDO-1,4-BETA-GLUCANASE"/>
    <property type="match status" value="1"/>
</dbReference>
<organism evidence="11 12">
    <name type="scientific">Ceratopteris richardii</name>
    <name type="common">Triangle waterfern</name>
    <dbReference type="NCBI Taxonomy" id="49495"/>
    <lineage>
        <taxon>Eukaryota</taxon>
        <taxon>Viridiplantae</taxon>
        <taxon>Streptophyta</taxon>
        <taxon>Embryophyta</taxon>
        <taxon>Tracheophyta</taxon>
        <taxon>Polypodiopsida</taxon>
        <taxon>Polypodiidae</taxon>
        <taxon>Polypodiales</taxon>
        <taxon>Pteridineae</taxon>
        <taxon>Pteridaceae</taxon>
        <taxon>Parkerioideae</taxon>
        <taxon>Ceratopteris</taxon>
    </lineage>
</organism>
<evidence type="ECO:0000256" key="4">
    <source>
        <dbReference type="ARBA" id="ARBA00023001"/>
    </source>
</evidence>
<dbReference type="GO" id="GO:0008810">
    <property type="term" value="F:cellulase activity"/>
    <property type="evidence" value="ECO:0007669"/>
    <property type="project" value="UniProtKB-EC"/>
</dbReference>
<dbReference type="PROSITE" id="PS00592">
    <property type="entry name" value="GH9_2"/>
    <property type="match status" value="1"/>
</dbReference>
<accession>A0A8T2URN4</accession>
<feature type="domain" description="Glycoside hydrolase family 9" evidence="10">
    <location>
        <begin position="23"/>
        <end position="474"/>
    </location>
</feature>
<reference evidence="11" key="1">
    <citation type="submission" date="2021-08" db="EMBL/GenBank/DDBJ databases">
        <title>WGS assembly of Ceratopteris richardii.</title>
        <authorList>
            <person name="Marchant D.B."/>
            <person name="Chen G."/>
            <person name="Jenkins J."/>
            <person name="Shu S."/>
            <person name="Leebens-Mack J."/>
            <person name="Grimwood J."/>
            <person name="Schmutz J."/>
            <person name="Soltis P."/>
            <person name="Soltis D."/>
            <person name="Chen Z.-H."/>
        </authorList>
    </citation>
    <scope>NUCLEOTIDE SEQUENCE</scope>
    <source>
        <strain evidence="11">Whitten #5841</strain>
        <tissue evidence="11">Leaf</tissue>
    </source>
</reference>